<dbReference type="InterPro" id="IPR010496">
    <property type="entry name" value="AL/BT2_dom"/>
</dbReference>
<dbReference type="Pfam" id="PF06439">
    <property type="entry name" value="3keto-disac_hyd"/>
    <property type="match status" value="1"/>
</dbReference>
<dbReference type="RefSeq" id="WP_129875346.1">
    <property type="nucleotide sequence ID" value="NZ_SEWG01000002.1"/>
</dbReference>
<evidence type="ECO:0000256" key="1">
    <source>
        <dbReference type="SAM" id="SignalP"/>
    </source>
</evidence>
<dbReference type="GO" id="GO:0016787">
    <property type="term" value="F:hydrolase activity"/>
    <property type="evidence" value="ECO:0007669"/>
    <property type="project" value="InterPro"/>
</dbReference>
<feature type="domain" description="3-keto-alpha-glucoside-1,2-lyase/3-keto-2-hydroxy-glucal hydratase" evidence="2">
    <location>
        <begin position="30"/>
        <end position="232"/>
    </location>
</feature>
<feature type="signal peptide" evidence="1">
    <location>
        <begin position="1"/>
        <end position="23"/>
    </location>
</feature>
<accession>A0A4Q5LNY7</accession>
<evidence type="ECO:0000259" key="2">
    <source>
        <dbReference type="Pfam" id="PF06439"/>
    </source>
</evidence>
<keyword evidence="1" id="KW-0732">Signal</keyword>
<evidence type="ECO:0000313" key="4">
    <source>
        <dbReference type="Proteomes" id="UP000293331"/>
    </source>
</evidence>
<reference evidence="3 4" key="1">
    <citation type="submission" date="2019-02" db="EMBL/GenBank/DDBJ databases">
        <title>Bacterial novel species Mucilaginibacter sp. 17JY9-4 isolated from soil.</title>
        <authorList>
            <person name="Jung H.-Y."/>
        </authorList>
    </citation>
    <scope>NUCLEOTIDE SEQUENCE [LARGE SCALE GENOMIC DNA]</scope>
    <source>
        <strain evidence="3 4">17JY9-4</strain>
    </source>
</reference>
<dbReference type="EMBL" id="SEWG01000002">
    <property type="protein sequence ID" value="RYU91086.1"/>
    <property type="molecule type" value="Genomic_DNA"/>
</dbReference>
<dbReference type="AlphaFoldDB" id="A0A4Q5LNY7"/>
<dbReference type="Gene3D" id="2.60.120.560">
    <property type="entry name" value="Exo-inulinase, domain 1"/>
    <property type="match status" value="1"/>
</dbReference>
<keyword evidence="4" id="KW-1185">Reference proteome</keyword>
<dbReference type="OrthoDB" id="9806233at2"/>
<sequence length="234" mass="26610">MNKNFKILSLAAIMAFAGSQSFAQAKKSAWISLFNGKNLKGWHGYNKKGAVKNWEIENGALVCLGAVKGTDTGGDIVTDKQFNNFELTWDWKIDQGSNSGVLYHVVESPKYEASYLTGPEYQIIDDIGWVPDKLEEWQKTGADYAMHIPNALKKIMPVGQWNTSRIVFKNGHVEHWLNGKKILEFTAWDADWKKKKAEGKWKDHPEYGMAKIGHIALQDHGHKAYYKNIKIRQL</sequence>
<name>A0A4Q5LNY7_9SPHI</name>
<dbReference type="Proteomes" id="UP000293331">
    <property type="component" value="Unassembled WGS sequence"/>
</dbReference>
<gene>
    <name evidence="3" type="ORF">EWM62_03875</name>
</gene>
<comment type="caution">
    <text evidence="3">The sequence shown here is derived from an EMBL/GenBank/DDBJ whole genome shotgun (WGS) entry which is preliminary data.</text>
</comment>
<proteinExistence type="predicted"/>
<feature type="chain" id="PRO_5020579299" evidence="1">
    <location>
        <begin position="24"/>
        <end position="234"/>
    </location>
</feature>
<evidence type="ECO:0000313" key="3">
    <source>
        <dbReference type="EMBL" id="RYU91086.1"/>
    </source>
</evidence>
<protein>
    <submittedName>
        <fullName evidence="3">DUF1080 domain-containing protein</fullName>
    </submittedName>
</protein>
<organism evidence="3 4">
    <name type="scientific">Mucilaginibacter terrigena</name>
    <dbReference type="NCBI Taxonomy" id="2492395"/>
    <lineage>
        <taxon>Bacteria</taxon>
        <taxon>Pseudomonadati</taxon>
        <taxon>Bacteroidota</taxon>
        <taxon>Sphingobacteriia</taxon>
        <taxon>Sphingobacteriales</taxon>
        <taxon>Sphingobacteriaceae</taxon>
        <taxon>Mucilaginibacter</taxon>
    </lineage>
</organism>